<feature type="compositionally biased region" description="Basic and acidic residues" evidence="1">
    <location>
        <begin position="68"/>
        <end position="79"/>
    </location>
</feature>
<evidence type="ECO:0000256" key="1">
    <source>
        <dbReference type="SAM" id="MobiDB-lite"/>
    </source>
</evidence>
<evidence type="ECO:0000313" key="3">
    <source>
        <dbReference type="Proteomes" id="UP000823775"/>
    </source>
</evidence>
<organism evidence="2 3">
    <name type="scientific">Datura stramonium</name>
    <name type="common">Jimsonweed</name>
    <name type="synonym">Common thornapple</name>
    <dbReference type="NCBI Taxonomy" id="4076"/>
    <lineage>
        <taxon>Eukaryota</taxon>
        <taxon>Viridiplantae</taxon>
        <taxon>Streptophyta</taxon>
        <taxon>Embryophyta</taxon>
        <taxon>Tracheophyta</taxon>
        <taxon>Spermatophyta</taxon>
        <taxon>Magnoliopsida</taxon>
        <taxon>eudicotyledons</taxon>
        <taxon>Gunneridae</taxon>
        <taxon>Pentapetalae</taxon>
        <taxon>asterids</taxon>
        <taxon>lamiids</taxon>
        <taxon>Solanales</taxon>
        <taxon>Solanaceae</taxon>
        <taxon>Solanoideae</taxon>
        <taxon>Datureae</taxon>
        <taxon>Datura</taxon>
    </lineage>
</organism>
<dbReference type="Proteomes" id="UP000823775">
    <property type="component" value="Unassembled WGS sequence"/>
</dbReference>
<evidence type="ECO:0000313" key="2">
    <source>
        <dbReference type="EMBL" id="MCD9642762.1"/>
    </source>
</evidence>
<accession>A0ABS8V8J9</accession>
<feature type="region of interest" description="Disordered" evidence="1">
    <location>
        <begin position="1"/>
        <end position="29"/>
    </location>
</feature>
<name>A0ABS8V8J9_DATST</name>
<sequence>MAAISTSMRSNGPEGHHQSPMVGHIADISGRMDLSRHEIQPPPSLHSEMGTLDVDLVQEVTVSLAACHNHDGEGDDRRAIGGPPSESSLIDNMGDGPSDR</sequence>
<reference evidence="2 3" key="1">
    <citation type="journal article" date="2021" name="BMC Genomics">
        <title>Datura genome reveals duplications of psychoactive alkaloid biosynthetic genes and high mutation rate following tissue culture.</title>
        <authorList>
            <person name="Rajewski A."/>
            <person name="Carter-House D."/>
            <person name="Stajich J."/>
            <person name="Litt A."/>
        </authorList>
    </citation>
    <scope>NUCLEOTIDE SEQUENCE [LARGE SCALE GENOMIC DNA]</scope>
    <source>
        <strain evidence="2">AR-01</strain>
    </source>
</reference>
<gene>
    <name evidence="2" type="ORF">HAX54_029706</name>
</gene>
<keyword evidence="3" id="KW-1185">Reference proteome</keyword>
<proteinExistence type="predicted"/>
<feature type="region of interest" description="Disordered" evidence="1">
    <location>
        <begin position="67"/>
        <end position="100"/>
    </location>
</feature>
<feature type="compositionally biased region" description="Polar residues" evidence="1">
    <location>
        <begin position="1"/>
        <end position="10"/>
    </location>
</feature>
<comment type="caution">
    <text evidence="2">The sequence shown here is derived from an EMBL/GenBank/DDBJ whole genome shotgun (WGS) entry which is preliminary data.</text>
</comment>
<protein>
    <submittedName>
        <fullName evidence="2">Uncharacterized protein</fullName>
    </submittedName>
</protein>
<dbReference type="EMBL" id="JACEIK010003699">
    <property type="protein sequence ID" value="MCD9642762.1"/>
    <property type="molecule type" value="Genomic_DNA"/>
</dbReference>